<accession>A0AAJ6NQA4</accession>
<proteinExistence type="predicted"/>
<name>A0AAJ6NQA4_9CYAN</name>
<dbReference type="RefSeq" id="WP_281481913.1">
    <property type="nucleotide sequence ID" value="NZ_CP124543.1"/>
</dbReference>
<dbReference type="AlphaFoldDB" id="A0AAJ6NQA4"/>
<keyword evidence="2" id="KW-1185">Reference proteome</keyword>
<gene>
    <name evidence="1" type="ORF">QI031_22900</name>
</gene>
<organism evidence="1 2">
    <name type="scientific">Halotia branconii CENA392</name>
    <dbReference type="NCBI Taxonomy" id="1539056"/>
    <lineage>
        <taxon>Bacteria</taxon>
        <taxon>Bacillati</taxon>
        <taxon>Cyanobacteriota</taxon>
        <taxon>Cyanophyceae</taxon>
        <taxon>Nostocales</taxon>
        <taxon>Nodulariaceae</taxon>
        <taxon>Halotia</taxon>
    </lineage>
</organism>
<evidence type="ECO:0000313" key="1">
    <source>
        <dbReference type="EMBL" id="WGV24593.1"/>
    </source>
</evidence>
<sequence>MRTLLENGCQTIYLRVRSDNLASLCATISYLTDAGIDTDIGMVYPMITDIQTIYPNNLKPNELPVIQVTVRPIK</sequence>
<reference evidence="1 2" key="1">
    <citation type="journal article" date="2023" name="Limnol Oceanogr Lett">
        <title>Environmental adaptations by the intertidal Antarctic cyanobacterium Halotia branconii CENA392 as revealed using long-read genome sequencing.</title>
        <authorList>
            <person name="Dextro R.B."/>
            <person name="Delbaje E."/>
            <person name="Freitas P.N.N."/>
            <person name="Geraldes V."/>
            <person name="Pinto E."/>
            <person name="Long P.F."/>
            <person name="Fiore M.F."/>
        </authorList>
    </citation>
    <scope>NUCLEOTIDE SEQUENCE [LARGE SCALE GENOMIC DNA]</scope>
    <source>
        <strain evidence="1 2">CENA392</strain>
    </source>
</reference>
<dbReference type="KEGG" id="hbq:QI031_22900"/>
<evidence type="ECO:0000313" key="2">
    <source>
        <dbReference type="Proteomes" id="UP001223520"/>
    </source>
</evidence>
<dbReference type="EMBL" id="CP124543">
    <property type="protein sequence ID" value="WGV24593.1"/>
    <property type="molecule type" value="Genomic_DNA"/>
</dbReference>
<protein>
    <submittedName>
        <fullName evidence="1">Uncharacterized protein</fullName>
    </submittedName>
</protein>
<dbReference type="Proteomes" id="UP001223520">
    <property type="component" value="Chromosome"/>
</dbReference>